<dbReference type="AlphaFoldDB" id="A0A9W9PKC7"/>
<dbReference type="RefSeq" id="XP_058335088.1">
    <property type="nucleotide sequence ID" value="XM_058471947.1"/>
</dbReference>
<reference evidence="1" key="1">
    <citation type="submission" date="2022-11" db="EMBL/GenBank/DDBJ databases">
        <authorList>
            <person name="Petersen C."/>
        </authorList>
    </citation>
    <scope>NUCLEOTIDE SEQUENCE</scope>
    <source>
        <strain evidence="1">IBT 19713</strain>
    </source>
</reference>
<dbReference type="GeneID" id="83199250"/>
<dbReference type="EMBL" id="JAPQKS010000002">
    <property type="protein sequence ID" value="KAJ5247667.1"/>
    <property type="molecule type" value="Genomic_DNA"/>
</dbReference>
<proteinExistence type="predicted"/>
<organism evidence="1 2">
    <name type="scientific">Penicillium chermesinum</name>
    <dbReference type="NCBI Taxonomy" id="63820"/>
    <lineage>
        <taxon>Eukaryota</taxon>
        <taxon>Fungi</taxon>
        <taxon>Dikarya</taxon>
        <taxon>Ascomycota</taxon>
        <taxon>Pezizomycotina</taxon>
        <taxon>Eurotiomycetes</taxon>
        <taxon>Eurotiomycetidae</taxon>
        <taxon>Eurotiales</taxon>
        <taxon>Aspergillaceae</taxon>
        <taxon>Penicillium</taxon>
    </lineage>
</organism>
<sequence length="105" mass="12048">MVGWIGRVLNSGVDSGFGRFHVLFRGMLVWEPFGDTYWQEGQAQSIQSTRKAIGGSFRGEHRVWSLRQRKKLQWFPRMGVVRLGMGARASTITQDFMNTLENQRG</sequence>
<protein>
    <submittedName>
        <fullName evidence="1">Uncharacterized protein</fullName>
    </submittedName>
</protein>
<evidence type="ECO:0000313" key="2">
    <source>
        <dbReference type="Proteomes" id="UP001150941"/>
    </source>
</evidence>
<keyword evidence="2" id="KW-1185">Reference proteome</keyword>
<comment type="caution">
    <text evidence="1">The sequence shown here is derived from an EMBL/GenBank/DDBJ whole genome shotgun (WGS) entry which is preliminary data.</text>
</comment>
<gene>
    <name evidence="1" type="ORF">N7468_002650</name>
</gene>
<evidence type="ECO:0000313" key="1">
    <source>
        <dbReference type="EMBL" id="KAJ5247667.1"/>
    </source>
</evidence>
<accession>A0A9W9PKC7</accession>
<dbReference type="Proteomes" id="UP001150941">
    <property type="component" value="Unassembled WGS sequence"/>
</dbReference>
<name>A0A9W9PKC7_9EURO</name>
<reference evidence="1" key="2">
    <citation type="journal article" date="2023" name="IMA Fungus">
        <title>Comparative genomic study of the Penicillium genus elucidates a diverse pangenome and 15 lateral gene transfer events.</title>
        <authorList>
            <person name="Petersen C."/>
            <person name="Sorensen T."/>
            <person name="Nielsen M.R."/>
            <person name="Sondergaard T.E."/>
            <person name="Sorensen J.L."/>
            <person name="Fitzpatrick D.A."/>
            <person name="Frisvad J.C."/>
            <person name="Nielsen K.L."/>
        </authorList>
    </citation>
    <scope>NUCLEOTIDE SEQUENCE</scope>
    <source>
        <strain evidence="1">IBT 19713</strain>
    </source>
</reference>